<dbReference type="EMBL" id="ML977566">
    <property type="protein sequence ID" value="KAF2004589.1"/>
    <property type="molecule type" value="Genomic_DNA"/>
</dbReference>
<name>A0A6A5WV35_9PLEO</name>
<proteinExistence type="predicted"/>
<evidence type="ECO:0000313" key="2">
    <source>
        <dbReference type="EMBL" id="KAF2004589.1"/>
    </source>
</evidence>
<organism evidence="2 3">
    <name type="scientific">Amniculicola lignicola CBS 123094</name>
    <dbReference type="NCBI Taxonomy" id="1392246"/>
    <lineage>
        <taxon>Eukaryota</taxon>
        <taxon>Fungi</taxon>
        <taxon>Dikarya</taxon>
        <taxon>Ascomycota</taxon>
        <taxon>Pezizomycotina</taxon>
        <taxon>Dothideomycetes</taxon>
        <taxon>Pleosporomycetidae</taxon>
        <taxon>Pleosporales</taxon>
        <taxon>Amniculicolaceae</taxon>
        <taxon>Amniculicola</taxon>
    </lineage>
</organism>
<sequence length="247" mass="26832">MQKSRDDDEVEAGWGDLQVSGGELRGTPPPAFKETLGLFAAPRAVGVAWPDAGTADVARHHFARRCSDRRRALFVTGHSLRPSKQTACWPPRDGRQQQRAARVFCAHRIASACLALPCPALPCLAGTVHAAVRRPRESGVIGHVNGPSLGSCTCDPAFTRLVAGIRHLQQTRRDAWASRPPCLCKVYRWLGGLQTAGSMENALHLLCALQREAQDDCVFSDESHDLGDPIQIAIHRIRSQGAGAMKH</sequence>
<gene>
    <name evidence="2" type="ORF">P154DRAFT_571805</name>
</gene>
<feature type="region of interest" description="Disordered" evidence="1">
    <location>
        <begin position="1"/>
        <end position="26"/>
    </location>
</feature>
<dbReference type="AlphaFoldDB" id="A0A6A5WV35"/>
<evidence type="ECO:0000313" key="3">
    <source>
        <dbReference type="Proteomes" id="UP000799779"/>
    </source>
</evidence>
<evidence type="ECO:0000256" key="1">
    <source>
        <dbReference type="SAM" id="MobiDB-lite"/>
    </source>
</evidence>
<protein>
    <submittedName>
        <fullName evidence="2">Uncharacterized protein</fullName>
    </submittedName>
</protein>
<dbReference type="Proteomes" id="UP000799779">
    <property type="component" value="Unassembled WGS sequence"/>
</dbReference>
<keyword evidence="3" id="KW-1185">Reference proteome</keyword>
<reference evidence="2" key="1">
    <citation type="journal article" date="2020" name="Stud. Mycol.">
        <title>101 Dothideomycetes genomes: a test case for predicting lifestyles and emergence of pathogens.</title>
        <authorList>
            <person name="Haridas S."/>
            <person name="Albert R."/>
            <person name="Binder M."/>
            <person name="Bloem J."/>
            <person name="Labutti K."/>
            <person name="Salamov A."/>
            <person name="Andreopoulos B."/>
            <person name="Baker S."/>
            <person name="Barry K."/>
            <person name="Bills G."/>
            <person name="Bluhm B."/>
            <person name="Cannon C."/>
            <person name="Castanera R."/>
            <person name="Culley D."/>
            <person name="Daum C."/>
            <person name="Ezra D."/>
            <person name="Gonzalez J."/>
            <person name="Henrissat B."/>
            <person name="Kuo A."/>
            <person name="Liang C."/>
            <person name="Lipzen A."/>
            <person name="Lutzoni F."/>
            <person name="Magnuson J."/>
            <person name="Mondo S."/>
            <person name="Nolan M."/>
            <person name="Ohm R."/>
            <person name="Pangilinan J."/>
            <person name="Park H.-J."/>
            <person name="Ramirez L."/>
            <person name="Alfaro M."/>
            <person name="Sun H."/>
            <person name="Tritt A."/>
            <person name="Yoshinaga Y."/>
            <person name="Zwiers L.-H."/>
            <person name="Turgeon B."/>
            <person name="Goodwin S."/>
            <person name="Spatafora J."/>
            <person name="Crous P."/>
            <person name="Grigoriev I."/>
        </authorList>
    </citation>
    <scope>NUCLEOTIDE SEQUENCE</scope>
    <source>
        <strain evidence="2">CBS 123094</strain>
    </source>
</reference>
<accession>A0A6A5WV35</accession>